<evidence type="ECO:0000313" key="2">
    <source>
        <dbReference type="EMBL" id="OTF78550.1"/>
    </source>
</evidence>
<reference evidence="2 3" key="1">
    <citation type="submission" date="2017-03" db="EMBL/GenBank/DDBJ databases">
        <title>Genome Survey of Euroglyphus maynei.</title>
        <authorList>
            <person name="Arlian L.G."/>
            <person name="Morgan M.S."/>
            <person name="Rider S.D."/>
        </authorList>
    </citation>
    <scope>NUCLEOTIDE SEQUENCE [LARGE SCALE GENOMIC DNA]</scope>
    <source>
        <strain evidence="2">Arlian Lab</strain>
        <tissue evidence="2">Whole body</tissue>
    </source>
</reference>
<dbReference type="Pfam" id="PF12872">
    <property type="entry name" value="OST-HTH"/>
    <property type="match status" value="1"/>
</dbReference>
<comment type="caution">
    <text evidence="2">The sequence shown here is derived from an EMBL/GenBank/DDBJ whole genome shotgun (WGS) entry which is preliminary data.</text>
</comment>
<name>A0A1Y3BCC1_EURMA</name>
<organism evidence="2 3">
    <name type="scientific">Euroglyphus maynei</name>
    <name type="common">Mayne's house dust mite</name>
    <dbReference type="NCBI Taxonomy" id="6958"/>
    <lineage>
        <taxon>Eukaryota</taxon>
        <taxon>Metazoa</taxon>
        <taxon>Ecdysozoa</taxon>
        <taxon>Arthropoda</taxon>
        <taxon>Chelicerata</taxon>
        <taxon>Arachnida</taxon>
        <taxon>Acari</taxon>
        <taxon>Acariformes</taxon>
        <taxon>Sarcoptiformes</taxon>
        <taxon>Astigmata</taxon>
        <taxon>Psoroptidia</taxon>
        <taxon>Analgoidea</taxon>
        <taxon>Pyroglyphidae</taxon>
        <taxon>Pyroglyphinae</taxon>
        <taxon>Euroglyphus</taxon>
    </lineage>
</organism>
<feature type="domain" description="HTH OST-type" evidence="1">
    <location>
        <begin position="51"/>
        <end position="124"/>
    </location>
</feature>
<evidence type="ECO:0000313" key="3">
    <source>
        <dbReference type="Proteomes" id="UP000194236"/>
    </source>
</evidence>
<gene>
    <name evidence="2" type="ORF">BLA29_000498</name>
</gene>
<dbReference type="Proteomes" id="UP000194236">
    <property type="component" value="Unassembled WGS sequence"/>
</dbReference>
<dbReference type="EMBL" id="MUJZ01027410">
    <property type="protein sequence ID" value="OTF78550.1"/>
    <property type="molecule type" value="Genomic_DNA"/>
</dbReference>
<keyword evidence="3" id="KW-1185">Reference proteome</keyword>
<proteinExistence type="predicted"/>
<protein>
    <recommendedName>
        <fullName evidence="1">HTH OST-type domain-containing protein</fullName>
    </recommendedName>
</protein>
<dbReference type="InterPro" id="IPR025605">
    <property type="entry name" value="OST-HTH/LOTUS_dom"/>
</dbReference>
<sequence>MLEHLITSVPDVSVRDIEIEIEQNKISTKFIFNQPFRPSSSPLTGKRTKLLEKFMINLQSLLENQTSNEITCFPSIDLNDLQMKYRRHFDENIIPLDYGCSSLIELFEFCGSRFNIYTYGNHRIVALNFKEQALRFISELAKLYPFDNLNPAFYGACSIEDMITAIDMRTSLVANIDDKNQRLAIFSYSLAQKSVILDEFNAIKEDLKKTLLSMPNFSIDLSKFCEHFSQLIHRKFSEKIGYCRLSNLVINHSDGDFEIMTHSTPFHDQLMLSVDLQLQELGKRFLKIFDEMATVSYGESWFSNHNRKNIAITIYDLIYHYHRRYEAFSLENLSVESLSKLFEKILASSCYENYCLIYTSSSIFLNKFSRSWRQRVLHLIFTIIVQYRSSDGLITFEQLKQHFHDHLRFSFGLSLFCDPQIGKLIRIVKDVNNELLVQLDPSSEFAAKCLTVMLLHENIVFPHCSNGRHSPWTLEQIENEFYDHFGVSLAYSFPNGGQFNPIDLFISFDWLFEIEDFFHYQTILIKEIEWFHYDLSIIPRCNYCESKQHHHQSLSEEIFEKFLNQQLSIMKNSTGIEILD</sequence>
<evidence type="ECO:0000259" key="1">
    <source>
        <dbReference type="Pfam" id="PF12872"/>
    </source>
</evidence>
<accession>A0A1Y3BCC1</accession>
<dbReference type="OrthoDB" id="6511403at2759"/>
<dbReference type="AlphaFoldDB" id="A0A1Y3BCC1"/>